<organism evidence="6 8">
    <name type="scientific">Macrostomum lignano</name>
    <dbReference type="NCBI Taxonomy" id="282301"/>
    <lineage>
        <taxon>Eukaryota</taxon>
        <taxon>Metazoa</taxon>
        <taxon>Spiralia</taxon>
        <taxon>Lophotrochozoa</taxon>
        <taxon>Platyhelminthes</taxon>
        <taxon>Rhabditophora</taxon>
        <taxon>Macrostomorpha</taxon>
        <taxon>Macrostomida</taxon>
        <taxon>Macrostomidae</taxon>
        <taxon>Macrostomum</taxon>
    </lineage>
</organism>
<gene>
    <name evidence="7" type="ORF">BOX15_Mlig016617g3</name>
    <name evidence="6" type="ORF">BOX15_Mlig016617g4</name>
</gene>
<name>A0A267FVM6_9PLAT</name>
<evidence type="ECO:0000256" key="2">
    <source>
        <dbReference type="ARBA" id="ARBA00022692"/>
    </source>
</evidence>
<accession>A0A267FVM6</accession>
<dbReference type="STRING" id="282301.A0A267FVM6"/>
<feature type="transmembrane region" description="Helical" evidence="5">
    <location>
        <begin position="139"/>
        <end position="158"/>
    </location>
</feature>
<dbReference type="PANTHER" id="PTHR21284:SF12">
    <property type="entry name" value="EG:80H7.2 PROTEIN"/>
    <property type="match status" value="1"/>
</dbReference>
<keyword evidence="4 5" id="KW-0472">Membrane</keyword>
<protein>
    <submittedName>
        <fullName evidence="6">Uncharacterized protein</fullName>
    </submittedName>
</protein>
<evidence type="ECO:0000256" key="4">
    <source>
        <dbReference type="ARBA" id="ARBA00023136"/>
    </source>
</evidence>
<evidence type="ECO:0000313" key="7">
    <source>
        <dbReference type="EMBL" id="PAA94010.1"/>
    </source>
</evidence>
<dbReference type="Pfam" id="PF13903">
    <property type="entry name" value="Claudin_2"/>
    <property type="match status" value="1"/>
</dbReference>
<dbReference type="OrthoDB" id="6140671at2759"/>
<dbReference type="Proteomes" id="UP000215902">
    <property type="component" value="Unassembled WGS sequence"/>
</dbReference>
<dbReference type="EMBL" id="NIVC01000018">
    <property type="protein sequence ID" value="PAA94010.1"/>
    <property type="molecule type" value="Genomic_DNA"/>
</dbReference>
<evidence type="ECO:0000313" key="6">
    <source>
        <dbReference type="EMBL" id="PAA77831.1"/>
    </source>
</evidence>
<feature type="transmembrane region" description="Helical" evidence="5">
    <location>
        <begin position="100"/>
        <end position="127"/>
    </location>
</feature>
<proteinExistence type="predicted"/>
<feature type="transmembrane region" description="Helical" evidence="5">
    <location>
        <begin position="178"/>
        <end position="198"/>
    </location>
</feature>
<dbReference type="InterPro" id="IPR004031">
    <property type="entry name" value="PMP22/EMP/MP20/Claudin"/>
</dbReference>
<sequence>MNSDYDNSRKRIVSGYGRSALVCSAVSLLCTLVSFVTPFWLQSWPRVHTPVDRLGLWEFCLDGLVHRLDPEMRSYFGCWWSFAPEFYPIRDFLMPPWFRFVQFFITISLLLLICGFILCLLYVLGCINNAERRALLSRCLAYLFAVIGTLIGIGVIIFGSKCLDPYWLPLPSLNWPSWSFGLAVLAALFCFFTSCFLVPQMKLDRELTQLNEYAFPMHAKSTVTEKLMKSHTPSDTVI</sequence>
<evidence type="ECO:0000256" key="1">
    <source>
        <dbReference type="ARBA" id="ARBA00004141"/>
    </source>
</evidence>
<dbReference type="PANTHER" id="PTHR21284">
    <property type="entry name" value="EG:80H7.2 PROTEIN"/>
    <property type="match status" value="1"/>
</dbReference>
<reference evidence="6 8" key="1">
    <citation type="submission" date="2017-06" db="EMBL/GenBank/DDBJ databases">
        <title>A platform for efficient transgenesis in Macrostomum lignano, a flatworm model organism for stem cell research.</title>
        <authorList>
            <person name="Berezikov E."/>
        </authorList>
    </citation>
    <scope>NUCLEOTIDE SEQUENCE [LARGE SCALE GENOMIC DNA]</scope>
    <source>
        <strain evidence="6">DV1</strain>
        <tissue evidence="6">Whole organism</tissue>
    </source>
</reference>
<dbReference type="GO" id="GO:0016020">
    <property type="term" value="C:membrane"/>
    <property type="evidence" value="ECO:0007669"/>
    <property type="project" value="UniProtKB-SubCell"/>
</dbReference>
<dbReference type="AlphaFoldDB" id="A0A267FVM6"/>
<keyword evidence="2 5" id="KW-0812">Transmembrane</keyword>
<feature type="transmembrane region" description="Helical" evidence="5">
    <location>
        <begin position="20"/>
        <end position="41"/>
    </location>
</feature>
<dbReference type="EMBL" id="NIVC01000721">
    <property type="protein sequence ID" value="PAA77831.1"/>
    <property type="molecule type" value="Genomic_DNA"/>
</dbReference>
<comment type="subcellular location">
    <subcellularLocation>
        <location evidence="1">Membrane</location>
        <topology evidence="1">Multi-pass membrane protein</topology>
    </subcellularLocation>
</comment>
<keyword evidence="3 5" id="KW-1133">Transmembrane helix</keyword>
<evidence type="ECO:0000256" key="5">
    <source>
        <dbReference type="SAM" id="Phobius"/>
    </source>
</evidence>
<dbReference type="Gene3D" id="1.20.140.150">
    <property type="match status" value="1"/>
</dbReference>
<evidence type="ECO:0000256" key="3">
    <source>
        <dbReference type="ARBA" id="ARBA00022989"/>
    </source>
</evidence>
<keyword evidence="8" id="KW-1185">Reference proteome</keyword>
<comment type="caution">
    <text evidence="6">The sequence shown here is derived from an EMBL/GenBank/DDBJ whole genome shotgun (WGS) entry which is preliminary data.</text>
</comment>
<evidence type="ECO:0000313" key="8">
    <source>
        <dbReference type="Proteomes" id="UP000215902"/>
    </source>
</evidence>